<dbReference type="PANTHER" id="PTHR36373:SF2">
    <property type="entry name" value="TPX2 CENTRAL DOMAIN-CONTAINING PROTEIN"/>
    <property type="match status" value="1"/>
</dbReference>
<accession>A0A498I333</accession>
<dbReference type="AlphaFoldDB" id="A0A498I333"/>
<dbReference type="PANTHER" id="PTHR36373">
    <property type="entry name" value="EXPRESSED PROTEIN"/>
    <property type="match status" value="1"/>
</dbReference>
<feature type="region of interest" description="Disordered" evidence="1">
    <location>
        <begin position="97"/>
        <end position="119"/>
    </location>
</feature>
<name>A0A498I333_MALDO</name>
<keyword evidence="3" id="KW-1185">Reference proteome</keyword>
<evidence type="ECO:0000313" key="2">
    <source>
        <dbReference type="EMBL" id="RXH76662.1"/>
    </source>
</evidence>
<comment type="caution">
    <text evidence="2">The sequence shown here is derived from an EMBL/GenBank/DDBJ whole genome shotgun (WGS) entry which is preliminary data.</text>
</comment>
<evidence type="ECO:0000256" key="1">
    <source>
        <dbReference type="SAM" id="MobiDB-lite"/>
    </source>
</evidence>
<proteinExistence type="predicted"/>
<protein>
    <submittedName>
        <fullName evidence="2">Uncharacterized protein</fullName>
    </submittedName>
</protein>
<organism evidence="2 3">
    <name type="scientific">Malus domestica</name>
    <name type="common">Apple</name>
    <name type="synonym">Pyrus malus</name>
    <dbReference type="NCBI Taxonomy" id="3750"/>
    <lineage>
        <taxon>Eukaryota</taxon>
        <taxon>Viridiplantae</taxon>
        <taxon>Streptophyta</taxon>
        <taxon>Embryophyta</taxon>
        <taxon>Tracheophyta</taxon>
        <taxon>Spermatophyta</taxon>
        <taxon>Magnoliopsida</taxon>
        <taxon>eudicotyledons</taxon>
        <taxon>Gunneridae</taxon>
        <taxon>Pentapetalae</taxon>
        <taxon>rosids</taxon>
        <taxon>fabids</taxon>
        <taxon>Rosales</taxon>
        <taxon>Rosaceae</taxon>
        <taxon>Amygdaloideae</taxon>
        <taxon>Maleae</taxon>
        <taxon>Malus</taxon>
    </lineage>
</organism>
<dbReference type="EMBL" id="RDQH01000340">
    <property type="protein sequence ID" value="RXH76662.1"/>
    <property type="molecule type" value="Genomic_DNA"/>
</dbReference>
<reference evidence="2 3" key="1">
    <citation type="submission" date="2018-10" db="EMBL/GenBank/DDBJ databases">
        <title>A high-quality apple genome assembly.</title>
        <authorList>
            <person name="Hu J."/>
        </authorList>
    </citation>
    <scope>NUCLEOTIDE SEQUENCE [LARGE SCALE GENOMIC DNA]</scope>
    <source>
        <strain evidence="3">cv. HFTH1</strain>
        <tissue evidence="2">Young leaf</tissue>
    </source>
</reference>
<dbReference type="Proteomes" id="UP000290289">
    <property type="component" value="Chromosome 14"/>
</dbReference>
<feature type="compositionally biased region" description="Basic and acidic residues" evidence="1">
    <location>
        <begin position="102"/>
        <end position="118"/>
    </location>
</feature>
<evidence type="ECO:0000313" key="3">
    <source>
        <dbReference type="Proteomes" id="UP000290289"/>
    </source>
</evidence>
<gene>
    <name evidence="2" type="ORF">DVH24_019550</name>
</gene>
<sequence>MFCHPGVASKILTISEILPFRERNGSYNHLPFISVWFLRRDVKEKEAEIQPSSAANLPNAKNKNSNSLRIVHRESENKNPNISLLIPHCKTKSRKCAVNASSEKKEQVNESSFHDSTKNHRKSQLKCTFSASNFLSGHEILNQITEFCTELKKLAQKGLRKGGPEKGYLEERIKERRPLIV</sequence>